<keyword evidence="5" id="KW-1185">Reference proteome</keyword>
<dbReference type="PANTHER" id="PTHR12305">
    <property type="entry name" value="PHOSPHATASE WITH HOMOLOGY TO TENSIN"/>
    <property type="match status" value="1"/>
</dbReference>
<feature type="compositionally biased region" description="Polar residues" evidence="1">
    <location>
        <begin position="39"/>
        <end position="51"/>
    </location>
</feature>
<accession>A0A2A9MMI2</accession>
<dbReference type="PROSITE" id="PS50056">
    <property type="entry name" value="TYR_PHOSPHATASE_2"/>
    <property type="match status" value="1"/>
</dbReference>
<evidence type="ECO:0008006" key="6">
    <source>
        <dbReference type="Google" id="ProtNLM"/>
    </source>
</evidence>
<dbReference type="InterPro" id="IPR014020">
    <property type="entry name" value="Tensin_C2-dom"/>
</dbReference>
<dbReference type="Proteomes" id="UP000224006">
    <property type="component" value="Chromosome I"/>
</dbReference>
<evidence type="ECO:0000259" key="3">
    <source>
        <dbReference type="PROSITE" id="PS51182"/>
    </source>
</evidence>
<evidence type="ECO:0000313" key="4">
    <source>
        <dbReference type="EMBL" id="PFH38554.1"/>
    </source>
</evidence>
<feature type="compositionally biased region" description="Polar residues" evidence="1">
    <location>
        <begin position="160"/>
        <end position="174"/>
    </location>
</feature>
<feature type="compositionally biased region" description="Low complexity" evidence="1">
    <location>
        <begin position="79"/>
        <end position="90"/>
    </location>
</feature>
<dbReference type="OrthoDB" id="439488at2759"/>
<name>A0A2A9MMI2_BESBE</name>
<dbReference type="EMBL" id="NWUJ01000001">
    <property type="protein sequence ID" value="PFH38554.1"/>
    <property type="molecule type" value="Genomic_DNA"/>
</dbReference>
<dbReference type="KEGG" id="bbes:BESB_008960"/>
<organism evidence="4 5">
    <name type="scientific">Besnoitia besnoiti</name>
    <name type="common">Apicomplexan protozoan</name>
    <dbReference type="NCBI Taxonomy" id="94643"/>
    <lineage>
        <taxon>Eukaryota</taxon>
        <taxon>Sar</taxon>
        <taxon>Alveolata</taxon>
        <taxon>Apicomplexa</taxon>
        <taxon>Conoidasida</taxon>
        <taxon>Coccidia</taxon>
        <taxon>Eucoccidiorida</taxon>
        <taxon>Eimeriorina</taxon>
        <taxon>Sarcocystidae</taxon>
        <taxon>Besnoitia</taxon>
    </lineage>
</organism>
<dbReference type="VEuPathDB" id="ToxoDB:BESB_008960"/>
<dbReference type="InterPro" id="IPR000387">
    <property type="entry name" value="Tyr_Pase_dom"/>
</dbReference>
<gene>
    <name evidence="4" type="ORF">BESB_008960</name>
</gene>
<feature type="compositionally biased region" description="Low complexity" evidence="1">
    <location>
        <begin position="1091"/>
        <end position="1106"/>
    </location>
</feature>
<feature type="compositionally biased region" description="Polar residues" evidence="1">
    <location>
        <begin position="18"/>
        <end position="31"/>
    </location>
</feature>
<feature type="compositionally biased region" description="Low complexity" evidence="1">
    <location>
        <begin position="175"/>
        <end position="187"/>
    </location>
</feature>
<dbReference type="GO" id="GO:0016314">
    <property type="term" value="F:phosphatidylinositol-3,4,5-trisphosphate 3-phosphatase activity"/>
    <property type="evidence" value="ECO:0007669"/>
    <property type="project" value="TreeGrafter"/>
</dbReference>
<evidence type="ECO:0000313" key="5">
    <source>
        <dbReference type="Proteomes" id="UP000224006"/>
    </source>
</evidence>
<feature type="region of interest" description="Disordered" evidence="1">
    <location>
        <begin position="18"/>
        <end position="119"/>
    </location>
</feature>
<feature type="region of interest" description="Disordered" evidence="1">
    <location>
        <begin position="150"/>
        <end position="187"/>
    </location>
</feature>
<feature type="domain" description="C2 tensin-type" evidence="3">
    <location>
        <begin position="440"/>
        <end position="643"/>
    </location>
</feature>
<comment type="caution">
    <text evidence="4">The sequence shown here is derived from an EMBL/GenBank/DDBJ whole genome shotgun (WGS) entry which is preliminary data.</text>
</comment>
<proteinExistence type="predicted"/>
<dbReference type="SUPFAM" id="SSF52799">
    <property type="entry name" value="(Phosphotyrosine protein) phosphatases II"/>
    <property type="match status" value="1"/>
</dbReference>
<feature type="region of interest" description="Disordered" evidence="1">
    <location>
        <begin position="1054"/>
        <end position="1248"/>
    </location>
</feature>
<dbReference type="InterPro" id="IPR029021">
    <property type="entry name" value="Prot-tyrosine_phosphatase-like"/>
</dbReference>
<feature type="compositionally biased region" description="Polar residues" evidence="1">
    <location>
        <begin position="743"/>
        <end position="755"/>
    </location>
</feature>
<dbReference type="AlphaFoldDB" id="A0A2A9MMI2"/>
<dbReference type="GeneID" id="40305958"/>
<dbReference type="RefSeq" id="XP_029222563.1">
    <property type="nucleotide sequence ID" value="XM_029359650.1"/>
</dbReference>
<evidence type="ECO:0000259" key="2">
    <source>
        <dbReference type="PROSITE" id="PS50056"/>
    </source>
</evidence>
<feature type="compositionally biased region" description="Basic and acidic residues" evidence="1">
    <location>
        <begin position="1142"/>
        <end position="1154"/>
    </location>
</feature>
<dbReference type="InterPro" id="IPR051281">
    <property type="entry name" value="Dual-spec_lipid-protein_phosph"/>
</dbReference>
<dbReference type="GO" id="GO:0005829">
    <property type="term" value="C:cytosol"/>
    <property type="evidence" value="ECO:0007669"/>
    <property type="project" value="TreeGrafter"/>
</dbReference>
<feature type="domain" description="Tyrosine specific protein phosphatases" evidence="2">
    <location>
        <begin position="323"/>
        <end position="381"/>
    </location>
</feature>
<feature type="compositionally biased region" description="Low complexity" evidence="1">
    <location>
        <begin position="1113"/>
        <end position="1141"/>
    </location>
</feature>
<feature type="compositionally biased region" description="Basic and acidic residues" evidence="1">
    <location>
        <begin position="1189"/>
        <end position="1199"/>
    </location>
</feature>
<dbReference type="STRING" id="94643.A0A2A9MMI2"/>
<feature type="region of interest" description="Disordered" evidence="1">
    <location>
        <begin position="733"/>
        <end position="773"/>
    </location>
</feature>
<protein>
    <recommendedName>
        <fullName evidence="6">Tyrosine specific protein phosphatases domain-containing protein</fullName>
    </recommendedName>
</protein>
<evidence type="ECO:0000256" key="1">
    <source>
        <dbReference type="SAM" id="MobiDB-lite"/>
    </source>
</evidence>
<feature type="compositionally biased region" description="Basic and acidic residues" evidence="1">
    <location>
        <begin position="1169"/>
        <end position="1178"/>
    </location>
</feature>
<feature type="region of interest" description="Disordered" evidence="1">
    <location>
        <begin position="869"/>
        <end position="899"/>
    </location>
</feature>
<dbReference type="Gene3D" id="3.90.190.10">
    <property type="entry name" value="Protein tyrosine phosphatase superfamily"/>
    <property type="match status" value="1"/>
</dbReference>
<sequence length="1248" mass="134154">MEFFTAVRNLTTSAHQSILQAAGHSSRSGESQHPWCQPHISSQADGAQSEGNAPPLLVPYPEVRGQRSDNESQSAGSQLASDALATSSASTREKPSRRPMPSLQPRAEPRMTGSAAADDQSHFLKITAEQLDADAARTWRPEDSVVAGNEFASMKGSGDVDNSSTTRLTRAADTSSSSCSPASSVDAGRGSSSSLGSLVASFAAAAAHSLVESIEQSSQQLFRPPGIYQVTRNIWIMQYPDPESPNTEFIVAYLERHYANKYMILNVSERQYQRMRCSTSLKTAGSSKSCEDGSARESTPRTLFPTGTVIDAEYGGLPYPPLSLMLSVMLSVHKWLQYDSGNVLLVHCFKGFSRSITFLAAYLHWVGIARSLQAAVHTLEDVCGVDATHPLVLLPSQKRFLRFFQQVCVKQTLMPSFETKKLRRVILNGFPSFLEAAPISYASSLPESTQETLEMEGGGEVALFRPVFEVWHQGRLIFSSLTAYVDSTREGAVEEETCGYAQCDGASVCDGARVPAELMSRLPVYKESDGSIRFDIPGLPLSGDILLKLLHVTPQFGRFPGGDDPVGEQEAASDCQEEAGWRSRTGGRMGVVGRKVCTARVAFHTDMTKEGGYLEVTKAGMDGAVVLSSFPDTYFMSIFFEELGADEPRSPEEEEKKKEEVRLLVQARSDGAAVRAARLQKTEEQGHIGKAEEIAQYPVDEEDQRRMRKRMELRQHVQEYKALAEQWRLAASEQPASSDDYVASSSTPGTEWSETSRSRGACASDANSRAGDGEDFQVFEARLTDGESNGYDDGELAAESDFCGYPFETALRSEGAGERPIAFPRSACGGPVCANGVNLFKTSPETRSRQAQGSLYLQCCDRFKRRDVENGGGSVESESDVSWGNSDDEGREASDASCKPINARELKTAAEPAGLMLTSDSVRGALSAEKRIDGAAMRTEGEHDMVEGQSRASFEQKQDIKGASDNVTAVRHTVSASTVYPNDYKLSQPGVGSGDSSARECPRGCLAGESREASGFTGMTKEMGKEEALRHPVTVCDAAGGCASLSPAAANGGLLNPSQRLIPSGVSASSASEAEERRSVGSEGGPEARPASGMASAVSSVRGGSVEWTALTSQSSSPVIVSSPGTPLPSEGESSDGPSPHSENDSGYLRDDFSASKWSSRPIWGTGQRIDDRREEPSSHLALAPAMPHESRVCDEPRHGSMSAGRALAGDAGFNTPRTQVPIWATPDEDVVPQLQPWQPSAPGKMSI</sequence>
<dbReference type="PROSITE" id="PS51182">
    <property type="entry name" value="C2_TENSIN"/>
    <property type="match status" value="1"/>
</dbReference>
<reference evidence="4 5" key="1">
    <citation type="submission" date="2017-09" db="EMBL/GenBank/DDBJ databases">
        <title>Genome sequencing of Besnoitia besnoiti strain Bb-Ger1.</title>
        <authorList>
            <person name="Schares G."/>
            <person name="Venepally P."/>
            <person name="Lorenzi H.A."/>
        </authorList>
    </citation>
    <scope>NUCLEOTIDE SEQUENCE [LARGE SCALE GENOMIC DNA]</scope>
    <source>
        <strain evidence="4 5">Bb-Ger1</strain>
    </source>
</reference>